<dbReference type="Pfam" id="PF06763">
    <property type="entry name" value="Minor_tail_Z"/>
    <property type="match status" value="1"/>
</dbReference>
<dbReference type="AlphaFoldDB" id="A0A0S2KF33"/>
<organism evidence="1 2">
    <name type="scientific">Pseudohongiella spirulinae</name>
    <dbReference type="NCBI Taxonomy" id="1249552"/>
    <lineage>
        <taxon>Bacteria</taxon>
        <taxon>Pseudomonadati</taxon>
        <taxon>Pseudomonadota</taxon>
        <taxon>Gammaproteobacteria</taxon>
        <taxon>Pseudomonadales</taxon>
        <taxon>Pseudohongiellaceae</taxon>
        <taxon>Pseudohongiella</taxon>
    </lineage>
</organism>
<evidence type="ECO:0008006" key="3">
    <source>
        <dbReference type="Google" id="ProtNLM"/>
    </source>
</evidence>
<evidence type="ECO:0000313" key="2">
    <source>
        <dbReference type="Proteomes" id="UP000065641"/>
    </source>
</evidence>
<evidence type="ECO:0000313" key="1">
    <source>
        <dbReference type="EMBL" id="ALO46575.1"/>
    </source>
</evidence>
<dbReference type="InterPro" id="IPR010633">
    <property type="entry name" value="Phage_lambda_GpZ"/>
</dbReference>
<dbReference type="Proteomes" id="UP000065641">
    <property type="component" value="Chromosome"/>
</dbReference>
<dbReference type="KEGG" id="pspi:PS2015_1929"/>
<dbReference type="EMBL" id="CP013189">
    <property type="protein sequence ID" value="ALO46575.1"/>
    <property type="molecule type" value="Genomic_DNA"/>
</dbReference>
<protein>
    <recommendedName>
        <fullName evidence="3">Prophage minor tail protein Z (GPZ)</fullName>
    </recommendedName>
</protein>
<reference evidence="1 2" key="1">
    <citation type="submission" date="2015-11" db="EMBL/GenBank/DDBJ databases">
        <authorList>
            <person name="Zhang Y."/>
            <person name="Guo Z."/>
        </authorList>
    </citation>
    <scope>NUCLEOTIDE SEQUENCE [LARGE SCALE GENOMIC DNA]</scope>
    <source>
        <strain evidence="1 2">KCTC 32221</strain>
    </source>
</reference>
<accession>A0A0S2KF33</accession>
<dbReference type="PATRIC" id="fig|1249552.3.peg.1937"/>
<dbReference type="STRING" id="1249552.PS2015_1929"/>
<keyword evidence="2" id="KW-1185">Reference proteome</keyword>
<dbReference type="RefSeq" id="WP_082628080.1">
    <property type="nucleotide sequence ID" value="NZ_CP013189.1"/>
</dbReference>
<sequence length="190" mass="21761">MIEFKDNLDEKIRQIDPEVFRKAQLSALTRLRSSTATQISRAAREKYSVTAATIRGALSRRIRIVVRRDQTTAVLEYVGRRIGLINFGGQFKKVSTPRGRRMGATTKLYKNKRRYLTKRGFIATGKSGNVHIYQREKAGQTKRLPLQALYGPSIPQMVGSDEVLEKVGQFVERQYPIELSRQIDYQLSKL</sequence>
<name>A0A0S2KF33_9GAMM</name>
<dbReference type="OrthoDB" id="6165737at2"/>
<gene>
    <name evidence="1" type="ORF">PS2015_1929</name>
</gene>
<proteinExistence type="predicted"/>